<protein>
    <submittedName>
        <fullName evidence="1">Uncharacterized protein</fullName>
    </submittedName>
</protein>
<reference evidence="1" key="1">
    <citation type="submission" date="2014-09" db="EMBL/GenBank/DDBJ databases">
        <authorList>
            <person name="Magalhaes I.L.F."/>
            <person name="Oliveira U."/>
            <person name="Santos F.R."/>
            <person name="Vidigal T.H.D.A."/>
            <person name="Brescovit A.D."/>
            <person name="Santos A.J."/>
        </authorList>
    </citation>
    <scope>NUCLEOTIDE SEQUENCE</scope>
    <source>
        <tissue evidence="1">Shoot tissue taken approximately 20 cm above the soil surface</tissue>
    </source>
</reference>
<proteinExistence type="predicted"/>
<dbReference type="EMBL" id="GBRH01274337">
    <property type="protein sequence ID" value="JAD23558.1"/>
    <property type="molecule type" value="Transcribed_RNA"/>
</dbReference>
<organism evidence="1">
    <name type="scientific">Arundo donax</name>
    <name type="common">Giant reed</name>
    <name type="synonym">Donax arundinaceus</name>
    <dbReference type="NCBI Taxonomy" id="35708"/>
    <lineage>
        <taxon>Eukaryota</taxon>
        <taxon>Viridiplantae</taxon>
        <taxon>Streptophyta</taxon>
        <taxon>Embryophyta</taxon>
        <taxon>Tracheophyta</taxon>
        <taxon>Spermatophyta</taxon>
        <taxon>Magnoliopsida</taxon>
        <taxon>Liliopsida</taxon>
        <taxon>Poales</taxon>
        <taxon>Poaceae</taxon>
        <taxon>PACMAD clade</taxon>
        <taxon>Arundinoideae</taxon>
        <taxon>Arundineae</taxon>
        <taxon>Arundo</taxon>
    </lineage>
</organism>
<name>A0A0A8YDB9_ARUDO</name>
<reference evidence="1" key="2">
    <citation type="journal article" date="2015" name="Data Brief">
        <title>Shoot transcriptome of the giant reed, Arundo donax.</title>
        <authorList>
            <person name="Barrero R.A."/>
            <person name="Guerrero F.D."/>
            <person name="Moolhuijzen P."/>
            <person name="Goolsby J.A."/>
            <person name="Tidwell J."/>
            <person name="Bellgard S.E."/>
            <person name="Bellgard M.I."/>
        </authorList>
    </citation>
    <scope>NUCLEOTIDE SEQUENCE</scope>
    <source>
        <tissue evidence="1">Shoot tissue taken approximately 20 cm above the soil surface</tissue>
    </source>
</reference>
<evidence type="ECO:0000313" key="1">
    <source>
        <dbReference type="EMBL" id="JAD23558.1"/>
    </source>
</evidence>
<accession>A0A0A8YDB9</accession>
<dbReference type="AlphaFoldDB" id="A0A0A8YDB9"/>
<sequence>MLELCSLSPALKASSATVSSLLKPAFAVAIIRVERMAGSKVMVRITMSFLDLVGL</sequence>